<dbReference type="PANTHER" id="PTHR11575:SF24">
    <property type="entry name" value="5'-NUCLEOTIDASE"/>
    <property type="match status" value="1"/>
</dbReference>
<dbReference type="Gene3D" id="3.90.780.10">
    <property type="entry name" value="5'-Nucleotidase, C-terminal domain"/>
    <property type="match status" value="1"/>
</dbReference>
<evidence type="ECO:0000313" key="4">
    <source>
        <dbReference type="Proteomes" id="UP001108027"/>
    </source>
</evidence>
<sequence>MPFQLRFSALAVTGLSLFLAACGGDDDHHGDASDAAKPLNLQVLYTNDHHSYFEGQSYDLNLDYDANQPGGEPVRLSLGGFPRIITAMDEYRDDHTLVLNNGELNGTLYFSLFKGEVDFKVFNTLGLDAYQLGNHEFDEGEAHLRDLLETANFPVITGNIRPTVDSPLFNSDIKPYVVKEIDGEKVAVIGVLKVEKTRESSLVTDAVEFDDEILSVRDHIYALKDQGINKFIVLSHLGYEFDQVLAENVRDIDVIIGGDTHNVLDSTGELAAMGLEVDGDYPTVVQDPDGKPVYIVQAWEYAKGLGRLNIDFDADGVVTDIDGNMELLVGGPYQVQDAGGAWVTADADQTARINGVIDDLTTIRTVEESRQILDILAPYKEQMESFKQETLGQVTEPMPFERIPAPFNAGDTPTGSYAAWVVADAFLKYLPKADVAIQNAGGVRAPLNDGTFTVANAYDILPFSNTVVTIDMTGAQIVKVLNEGLDYAQGISASTGAFPYAAGLRYDVTLGAPEGTGIENVEVRDDNGNWAPIVESETYSVATNSFTGQGKDGYVTFGEVQTANPDAFENSNVTYVVPLLEYFREELPDQTLPALDPNQYSLKSVTDLR</sequence>
<protein>
    <submittedName>
        <fullName evidence="3">Bifunctional metallophosphatase/5'-nucleotidase</fullName>
    </submittedName>
</protein>
<feature type="domain" description="5'-Nucleotidase C-terminal" evidence="2">
    <location>
        <begin position="421"/>
        <end position="557"/>
    </location>
</feature>
<dbReference type="GO" id="GO:0008253">
    <property type="term" value="F:5'-nucleotidase activity"/>
    <property type="evidence" value="ECO:0007669"/>
    <property type="project" value="TreeGrafter"/>
</dbReference>
<dbReference type="GO" id="GO:0009166">
    <property type="term" value="P:nucleotide catabolic process"/>
    <property type="evidence" value="ECO:0007669"/>
    <property type="project" value="InterPro"/>
</dbReference>
<name>A0A9Q3UIC5_9GAMM</name>
<gene>
    <name evidence="3" type="ORF">LL252_00100</name>
</gene>
<dbReference type="GO" id="GO:0030288">
    <property type="term" value="C:outer membrane-bounded periplasmic space"/>
    <property type="evidence" value="ECO:0007669"/>
    <property type="project" value="TreeGrafter"/>
</dbReference>
<dbReference type="InterPro" id="IPR036907">
    <property type="entry name" value="5'-Nucleotdase_C_sf"/>
</dbReference>
<feature type="signal peptide" evidence="1">
    <location>
        <begin position="1"/>
        <end position="23"/>
    </location>
</feature>
<dbReference type="Pfam" id="PF02872">
    <property type="entry name" value="5_nucleotid_C"/>
    <property type="match status" value="1"/>
</dbReference>
<comment type="similarity">
    <text evidence="1">Belongs to the 5'-nucleotidase family.</text>
</comment>
<dbReference type="SUPFAM" id="SSF55816">
    <property type="entry name" value="5'-nucleotidase (syn. UDP-sugar hydrolase), C-terminal domain"/>
    <property type="match status" value="1"/>
</dbReference>
<evidence type="ECO:0000256" key="1">
    <source>
        <dbReference type="RuleBase" id="RU362119"/>
    </source>
</evidence>
<dbReference type="InterPro" id="IPR008334">
    <property type="entry name" value="5'-Nucleotdase_C"/>
</dbReference>
<dbReference type="SUPFAM" id="SSF56300">
    <property type="entry name" value="Metallo-dependent phosphatases"/>
    <property type="match status" value="1"/>
</dbReference>
<dbReference type="InterPro" id="IPR029052">
    <property type="entry name" value="Metallo-depent_PP-like"/>
</dbReference>
<dbReference type="Gene3D" id="3.60.21.10">
    <property type="match status" value="1"/>
</dbReference>
<keyword evidence="4" id="KW-1185">Reference proteome</keyword>
<evidence type="ECO:0000313" key="3">
    <source>
        <dbReference type="EMBL" id="MCC4306955.1"/>
    </source>
</evidence>
<evidence type="ECO:0000259" key="2">
    <source>
        <dbReference type="Pfam" id="PF02872"/>
    </source>
</evidence>
<dbReference type="GO" id="GO:0008768">
    <property type="term" value="F:UDP-sugar diphosphatase activity"/>
    <property type="evidence" value="ECO:0007669"/>
    <property type="project" value="TreeGrafter"/>
</dbReference>
<keyword evidence="1" id="KW-0378">Hydrolase</keyword>
<feature type="chain" id="PRO_5040543635" evidence="1">
    <location>
        <begin position="24"/>
        <end position="609"/>
    </location>
</feature>
<keyword evidence="1" id="KW-0732">Signal</keyword>
<dbReference type="PRINTS" id="PR01607">
    <property type="entry name" value="APYRASEFAMLY"/>
</dbReference>
<dbReference type="RefSeq" id="WP_228232070.1">
    <property type="nucleotide sequence ID" value="NZ_JAJGNA010000001.1"/>
</dbReference>
<accession>A0A9Q3UIC5</accession>
<reference evidence="3" key="1">
    <citation type="submission" date="2021-10" db="EMBL/GenBank/DDBJ databases">
        <title>The diversity and Nitrogen Metabolism of Culturable Nitrate-Utilizing Bacteria Within the Oxygen Minimum Zone of the Changjiang (Yangtze River)Estuary.</title>
        <authorList>
            <person name="Zhang D."/>
            <person name="Zheng J."/>
            <person name="Liu S."/>
            <person name="He W."/>
        </authorList>
    </citation>
    <scope>NUCLEOTIDE SEQUENCE</scope>
    <source>
        <strain evidence="3">FXH-223</strain>
    </source>
</reference>
<keyword evidence="1" id="KW-0547">Nucleotide-binding</keyword>
<dbReference type="PANTHER" id="PTHR11575">
    <property type="entry name" value="5'-NUCLEOTIDASE-RELATED"/>
    <property type="match status" value="1"/>
</dbReference>
<comment type="caution">
    <text evidence="3">The sequence shown here is derived from an EMBL/GenBank/DDBJ whole genome shotgun (WGS) entry which is preliminary data.</text>
</comment>
<dbReference type="AlphaFoldDB" id="A0A9Q3UIC5"/>
<dbReference type="EMBL" id="JAJGNA010000001">
    <property type="protein sequence ID" value="MCC4306955.1"/>
    <property type="molecule type" value="Genomic_DNA"/>
</dbReference>
<organism evidence="3 4">
    <name type="scientific">Alloalcanivorax marinus</name>
    <dbReference type="NCBI Taxonomy" id="1177169"/>
    <lineage>
        <taxon>Bacteria</taxon>
        <taxon>Pseudomonadati</taxon>
        <taxon>Pseudomonadota</taxon>
        <taxon>Gammaproteobacteria</taxon>
        <taxon>Oceanospirillales</taxon>
        <taxon>Alcanivoracaceae</taxon>
        <taxon>Alloalcanivorax</taxon>
    </lineage>
</organism>
<dbReference type="InterPro" id="IPR006179">
    <property type="entry name" value="5_nucleotidase/apyrase"/>
</dbReference>
<proteinExistence type="inferred from homology"/>
<dbReference type="Proteomes" id="UP001108027">
    <property type="component" value="Unassembled WGS sequence"/>
</dbReference>
<dbReference type="GO" id="GO:0000166">
    <property type="term" value="F:nucleotide binding"/>
    <property type="evidence" value="ECO:0007669"/>
    <property type="project" value="UniProtKB-KW"/>
</dbReference>
<dbReference type="PROSITE" id="PS51257">
    <property type="entry name" value="PROKAR_LIPOPROTEIN"/>
    <property type="match status" value="1"/>
</dbReference>